<comment type="caution">
    <text evidence="2">The sequence shown here is derived from an EMBL/GenBank/DDBJ whole genome shotgun (WGS) entry which is preliminary data.</text>
</comment>
<organism evidence="2 3">
    <name type="scientific">Bradyrhizobium japonicum</name>
    <dbReference type="NCBI Taxonomy" id="375"/>
    <lineage>
        <taxon>Bacteria</taxon>
        <taxon>Pseudomonadati</taxon>
        <taxon>Pseudomonadota</taxon>
        <taxon>Alphaproteobacteria</taxon>
        <taxon>Hyphomicrobiales</taxon>
        <taxon>Nitrobacteraceae</taxon>
        <taxon>Bradyrhizobium</taxon>
    </lineage>
</organism>
<dbReference type="PANTHER" id="PTHR21559">
    <property type="entry name" value="DYSTROGLYCAN-RELATED"/>
    <property type="match status" value="1"/>
</dbReference>
<dbReference type="GO" id="GO:0005509">
    <property type="term" value="F:calcium ion binding"/>
    <property type="evidence" value="ECO:0007669"/>
    <property type="project" value="InterPro"/>
</dbReference>
<dbReference type="Gene3D" id="2.60.40.10">
    <property type="entry name" value="Immunoglobulins"/>
    <property type="match status" value="4"/>
</dbReference>
<evidence type="ECO:0000259" key="1">
    <source>
        <dbReference type="SMART" id="SM00736"/>
    </source>
</evidence>
<dbReference type="InterPro" id="IPR015919">
    <property type="entry name" value="Cadherin-like_sf"/>
</dbReference>
<dbReference type="Gene3D" id="2.60.40.650">
    <property type="match status" value="1"/>
</dbReference>
<evidence type="ECO:0000313" key="3">
    <source>
        <dbReference type="Proteomes" id="UP000030377"/>
    </source>
</evidence>
<dbReference type="Proteomes" id="UP000030377">
    <property type="component" value="Unassembled WGS sequence"/>
</dbReference>
<dbReference type="Pfam" id="PF13313">
    <property type="entry name" value="DUF4082"/>
    <property type="match status" value="4"/>
</dbReference>
<dbReference type="SUPFAM" id="SSF49313">
    <property type="entry name" value="Cadherin-like"/>
    <property type="match status" value="4"/>
</dbReference>
<name>A0A0A3YI80_BRAJP</name>
<dbReference type="Pfam" id="PF20254">
    <property type="entry name" value="DMFA2_C"/>
    <property type="match status" value="1"/>
</dbReference>
<feature type="domain" description="Dystroglycan-type cadherin-like" evidence="1">
    <location>
        <begin position="1416"/>
        <end position="1515"/>
    </location>
</feature>
<dbReference type="GO" id="GO:0043236">
    <property type="term" value="F:laminin binding"/>
    <property type="evidence" value="ECO:0007669"/>
    <property type="project" value="TreeGrafter"/>
</dbReference>
<dbReference type="Pfam" id="PF05345">
    <property type="entry name" value="He_PIG"/>
    <property type="match status" value="4"/>
</dbReference>
<protein>
    <recommendedName>
        <fullName evidence="1">Dystroglycan-type cadherin-like domain-containing protein</fullName>
    </recommendedName>
</protein>
<dbReference type="PANTHER" id="PTHR21559:SF21">
    <property type="entry name" value="DYSTROGLYCAN 1"/>
    <property type="match status" value="1"/>
</dbReference>
<accession>A0A0A3YI80</accession>
<dbReference type="InterPro" id="IPR025141">
    <property type="entry name" value="DUF4082"/>
</dbReference>
<dbReference type="InterPro" id="IPR046540">
    <property type="entry name" value="DMFA2_C"/>
</dbReference>
<sequence>MENQLAGTPKSVWYVNPGQDSTKLEGFTTAISTNLGGTVQFKIDNLTGSPNYQIQIYRLGYYGGDGARLITTIQHQGTSVIAQPDPMTDDATGEADAGNWSVTDTWNIPTGTVSGVFVANVVQGTQVFQIPFVVKDPNSTSNIVFQTSDETWQAYNGWGGASLYGGGGPSAPPADKDGDEIVAGAAFAVSYNRPIMTRDGVGAFANQDDSLFTGEYPAIYWLEENGYDVSYISGMDTATNGALLLNHKVFMDAGHDEYWTDSQVANVQAAKAAGVNLMFLSGNEIFWQTQFAPSIDGSNTANRTLISYKDSHYQRLINPSGQGTGTFEAPTSFGGAAMPSNALTGTVFSVDESGSLGTITIPYDMSQLRFWRSTSVAGTQPGQTASLESGLLGYEWDSSPDNGFMPAGLIDVSSTTLQTDELNTEFGNVDTPGTATHNLVEYRDPTSGALVFGAGTVFWSWGLSNQHDASPDGSQTNTDPNVQQAMVNLFADMGVQPQTLQASLVIASASTDHTPPTSKITNASSTAVLEGQTVTVSGTATDVGGVVGGVQVSTDGGKTWHVTSGQIGTQTVNWSYTFNAPAPGTYDIETRAVDDSLNLETPAAGVSYSVSASSALSLFSSSTTPATANFSDPNGVEVGVRFTSTNNGQITGIRFYKGSLNTGAHVVDLWTASGALLATGTSTNETASGWQQVNFSSPVSIAAGATYVASYHMSNGNYSDTPFYFDTLQNPTNGSLSATTGGLYAYSSGSIFPKTVSTSGDNYWVDVVFKDTGGTAFPVLVTQTPDQNAVVGSAFALTLPAGTFNDPAGGALTYSATGLNGAALPSWLTFNAATQTFSGTPTSANIGTVGVQVSATDPANLSANETFNLAVTTAPASVSLFTASNTPTLIGLNDGKAIEVGVKFTSSAAGEITALKFYRSALDTGPDILDLWLSTGTLLASATFTNTAASGWQTVNLATPVSIAANATYVASYHTNGPYVATNNFFANAFSSGTLTAPSSASVSGGNGVYSYGGTSTTGIFPTSTFGAANYYTDVVFSSSTTTETPPVLVTQTPNQNAVVGSAFALTLSAGTFNDPDGGALTYSATGLNGAALPSWLTFNAATQTFSGTPTSANVGTISVQVSATDPANLSASETFNIAVTTTPASVSLFTASNTPTQTALNDGSPLEVGVKFTSSAAGLITALKFYRSAGDTGQDLLDLWSSTGTLLARTTFTNTTASGWQTVNLATPVSIVANTTYVASYHTNGAYVATNNFFNSAFSSGTLTAPSSASVSGGNGVYAYGGTSTTGIFPASTFGAANYYADVVFSSSTTTETPPVLVTQTPNQNAFVGLAFSKTLPAGTFNDPDGGALTYSATGLNGAALPTWMTFNAATQTFSGTPTSANIGTVGIQVTATDPAQLSASETFNIAVAADSPPVLVTQTPDQNAVAGSAFSLSLPAGTFNDPDGGALTYSATGLNGAALPTWLTFNAANRTFSGTPTSANVGTVGVQVSATDPANLSANETFNLAVTTAPASVSLFTASNTPAQTGLNDGSPLEVGVKFTSSVAGQITALKFYRSPGDTGTDLLDLWSSTGTNLASATFTNTTATGWQTVNLATPVSIAANTTYVASYHTNGAYAATSNFFANGPVSSGTLTAPSSASVSGGNGVYAYGGTSSVGLFPTNTFGASNYYADVLFHA</sequence>
<dbReference type="InterPro" id="IPR013783">
    <property type="entry name" value="Ig-like_fold"/>
</dbReference>
<feature type="domain" description="Dystroglycan-type cadherin-like" evidence="1">
    <location>
        <begin position="1317"/>
        <end position="1414"/>
    </location>
</feature>
<proteinExistence type="predicted"/>
<reference evidence="2 3" key="1">
    <citation type="submission" date="2014-09" db="EMBL/GenBank/DDBJ databases">
        <title>Draft genome of Bradyrhizobium japonicum Is-34.</title>
        <authorList>
            <person name="Tsurumaru H."/>
            <person name="Yamakawa T."/>
            <person name="Hashimoto S."/>
            <person name="Okizaki K."/>
            <person name="Kanesaki Y."/>
            <person name="Yoshikawa H."/>
            <person name="Yajima S."/>
        </authorList>
    </citation>
    <scope>NUCLEOTIDE SEQUENCE [LARGE SCALE GENOMIC DNA]</scope>
    <source>
        <strain evidence="2 3">Is-34</strain>
    </source>
</reference>
<evidence type="ECO:0000313" key="2">
    <source>
        <dbReference type="EMBL" id="KGT73413.1"/>
    </source>
</evidence>
<gene>
    <name evidence="2" type="ORF">MA20_45045</name>
</gene>
<dbReference type="SUPFAM" id="SSF81296">
    <property type="entry name" value="E set domains"/>
    <property type="match status" value="1"/>
</dbReference>
<dbReference type="GO" id="GO:0016011">
    <property type="term" value="C:dystroglycan complex"/>
    <property type="evidence" value="ECO:0007669"/>
    <property type="project" value="TreeGrafter"/>
</dbReference>
<feature type="domain" description="Dystroglycan-type cadherin-like" evidence="1">
    <location>
        <begin position="779"/>
        <end position="878"/>
    </location>
</feature>
<feature type="domain" description="Dystroglycan-type cadherin-like" evidence="1">
    <location>
        <begin position="1048"/>
        <end position="1147"/>
    </location>
</feature>
<dbReference type="InterPro" id="IPR006644">
    <property type="entry name" value="Cadg"/>
</dbReference>
<dbReference type="InterPro" id="IPR014756">
    <property type="entry name" value="Ig_E-set"/>
</dbReference>
<dbReference type="SMART" id="SM00736">
    <property type="entry name" value="CADG"/>
    <property type="match status" value="4"/>
</dbReference>
<dbReference type="EMBL" id="JRPN01000048">
    <property type="protein sequence ID" value="KGT73413.1"/>
    <property type="molecule type" value="Genomic_DNA"/>
</dbReference>